<accession>A0A484AZL7</accession>
<keyword evidence="7" id="KW-0333">Golgi apparatus</keyword>
<keyword evidence="8" id="KW-0472">Membrane</keyword>
<evidence type="ECO:0000313" key="10">
    <source>
        <dbReference type="EMBL" id="TDG41432.1"/>
    </source>
</evidence>
<organism evidence="10 11">
    <name type="scientific">Drosophila navojoa</name>
    <name type="common">Fruit fly</name>
    <dbReference type="NCBI Taxonomy" id="7232"/>
    <lineage>
        <taxon>Eukaryota</taxon>
        <taxon>Metazoa</taxon>
        <taxon>Ecdysozoa</taxon>
        <taxon>Arthropoda</taxon>
        <taxon>Hexapoda</taxon>
        <taxon>Insecta</taxon>
        <taxon>Pterygota</taxon>
        <taxon>Neoptera</taxon>
        <taxon>Endopterygota</taxon>
        <taxon>Diptera</taxon>
        <taxon>Brachycera</taxon>
        <taxon>Muscomorpha</taxon>
        <taxon>Ephydroidea</taxon>
        <taxon>Drosophilidae</taxon>
        <taxon>Drosophila</taxon>
    </lineage>
</organism>
<keyword evidence="4" id="KW-0812">Transmembrane</keyword>
<dbReference type="PANTHER" id="PTHR35259:SF1">
    <property type="entry name" value="BOMBESIN RECEPTOR-ACTIVATED PROTEIN C6ORF89"/>
    <property type="match status" value="1"/>
</dbReference>
<evidence type="ECO:0000256" key="9">
    <source>
        <dbReference type="SAM" id="MobiDB-lite"/>
    </source>
</evidence>
<dbReference type="KEGG" id="dnv:108656975"/>
<dbReference type="EMBL" id="LSRL02000354">
    <property type="protein sequence ID" value="TDG41432.1"/>
    <property type="molecule type" value="Genomic_DNA"/>
</dbReference>
<dbReference type="OMA" id="NPFFQVE"/>
<evidence type="ECO:0000256" key="5">
    <source>
        <dbReference type="ARBA" id="ARBA00022968"/>
    </source>
</evidence>
<proteinExistence type="predicted"/>
<evidence type="ECO:0000313" key="11">
    <source>
        <dbReference type="Proteomes" id="UP000295192"/>
    </source>
</evidence>
<evidence type="ECO:0000256" key="3">
    <source>
        <dbReference type="ARBA" id="ARBA00022490"/>
    </source>
</evidence>
<dbReference type="InterPro" id="IPR038757">
    <property type="entry name" value="BRAP"/>
</dbReference>
<sequence length="437" mass="51385">MEDFDIDLDLNFVQLSRQQLLQRYTSAVRHLRRLADVNYGVRPLSFDNYVIFQYFQQRSSEPLYNTSTPPMAYLRLEVLHHLLDRRRKILCWLFYLTLISLCVVAYRYETTSSHGGHNGRMVQSLVYPGMRMWRRMTMPLIQRFPRLTELYDESCLMGNPFFQVEDLSCSPCANVDSVWLESDECAQLYADVSQNPGNRSQPESGPLSPYKQLTLMHHCRRPMEHMPYTFRSNQHTFDLADFYKIYTKNLKVFQRDAYRVHSTNQGVHNLEDLFGQFNASNAAHNDYNDNEDDHQQEQQQQPHRHHHDNFDHLSTAHNLWRCNRMLPARLLRPIFARPLRLPSMSVALERYVAIDTPQAPAYTLPDTECPNVYVHQAVGTRFIILRPTSECRQRCRTLSMRLSQSFVLNYNWLYWKPISAPDPISESISISLIGSYC</sequence>
<evidence type="ECO:0000256" key="1">
    <source>
        <dbReference type="ARBA" id="ARBA00004323"/>
    </source>
</evidence>
<dbReference type="GO" id="GO:0000139">
    <property type="term" value="C:Golgi membrane"/>
    <property type="evidence" value="ECO:0007669"/>
    <property type="project" value="UniProtKB-SubCell"/>
</dbReference>
<evidence type="ECO:0000256" key="8">
    <source>
        <dbReference type="ARBA" id="ARBA00023136"/>
    </source>
</evidence>
<evidence type="ECO:0000256" key="7">
    <source>
        <dbReference type="ARBA" id="ARBA00023034"/>
    </source>
</evidence>
<keyword evidence="5" id="KW-0735">Signal-anchor</keyword>
<evidence type="ECO:0000256" key="6">
    <source>
        <dbReference type="ARBA" id="ARBA00022989"/>
    </source>
</evidence>
<dbReference type="STRING" id="7232.A0A484AZL7"/>
<feature type="region of interest" description="Disordered" evidence="9">
    <location>
        <begin position="281"/>
        <end position="310"/>
    </location>
</feature>
<dbReference type="OrthoDB" id="10036464at2759"/>
<dbReference type="Proteomes" id="UP000295192">
    <property type="component" value="Unassembled WGS sequence"/>
</dbReference>
<keyword evidence="3" id="KW-0963">Cytoplasm</keyword>
<dbReference type="PANTHER" id="PTHR35259">
    <property type="entry name" value="BOMBESIN RECEPTOR-ACTIVATED PROTEIN C6ORF89"/>
    <property type="match status" value="1"/>
</dbReference>
<evidence type="ECO:0000256" key="2">
    <source>
        <dbReference type="ARBA" id="ARBA00004496"/>
    </source>
</evidence>
<dbReference type="AlphaFoldDB" id="A0A484AZL7"/>
<name>A0A484AZL7_DRONA</name>
<evidence type="ECO:0000256" key="4">
    <source>
        <dbReference type="ARBA" id="ARBA00022692"/>
    </source>
</evidence>
<keyword evidence="6" id="KW-1133">Transmembrane helix</keyword>
<comment type="subcellular location">
    <subcellularLocation>
        <location evidence="2">Cytoplasm</location>
    </subcellularLocation>
    <subcellularLocation>
        <location evidence="1">Golgi apparatus membrane</location>
        <topology evidence="1">Single-pass type II membrane protein</topology>
    </subcellularLocation>
</comment>
<comment type="caution">
    <text evidence="10">The sequence shown here is derived from an EMBL/GenBank/DDBJ whole genome shotgun (WGS) entry which is preliminary data.</text>
</comment>
<keyword evidence="11" id="KW-1185">Reference proteome</keyword>
<gene>
    <name evidence="10" type="ORF">AWZ03_012149</name>
</gene>
<reference evidence="10 11" key="1">
    <citation type="journal article" date="2019" name="J. Hered.">
        <title>An Improved Genome Assembly for Drosophila navojoa, the Basal Species in the mojavensis Cluster.</title>
        <authorList>
            <person name="Vanderlinde T."/>
            <person name="Dupim E.G."/>
            <person name="Nazario-Yepiz N.O."/>
            <person name="Carvalho A.B."/>
        </authorList>
    </citation>
    <scope>NUCLEOTIDE SEQUENCE [LARGE SCALE GENOMIC DNA]</scope>
    <source>
        <strain evidence="10">Navoj_Jal97</strain>
        <tissue evidence="10">Whole organism</tissue>
    </source>
</reference>
<protein>
    <submittedName>
        <fullName evidence="10">Uncharacterized protein</fullName>
    </submittedName>
</protein>